<proteinExistence type="predicted"/>
<dbReference type="AlphaFoldDB" id="G2KPE0"/>
<dbReference type="RefSeq" id="WP_014102264.1">
    <property type="nucleotide sequence ID" value="NC_016026.1"/>
</dbReference>
<name>G2KPE0_MICAA</name>
<dbReference type="OrthoDB" id="9821724at2"/>
<dbReference type="HOGENOM" id="CLU_1218620_0_0_5"/>
<gene>
    <name evidence="2" type="ordered locus">MICA_707</name>
</gene>
<accession>G2KPE0</accession>
<sequence length="227" mass="23500">MLGLLLGAGKFALRHPFLTGTVAHVATDGKSTELAMDAAKPVMDKGLEIAGEQLTGPIMERMGIPTDALASLTGGMDGLQDKLKGMWGGLGEQIEALLKVLVSFLVEALGGLVDTLVPNAHAAYAPAGAKVEGPQAIIQGTGRLAADLAASTAGLDPTTAEGRNAMNRDEVFRVPHDGSTDIVKTPVGEMTSPARAEREAAFQQQQQAKAPDTALGNRGLSMDDVTF</sequence>
<dbReference type="STRING" id="856793.MICA_707"/>
<feature type="region of interest" description="Disordered" evidence="1">
    <location>
        <begin position="176"/>
        <end position="227"/>
    </location>
</feature>
<protein>
    <submittedName>
        <fullName evidence="2">Uncharacterized protein</fullName>
    </submittedName>
</protein>
<evidence type="ECO:0000313" key="2">
    <source>
        <dbReference type="EMBL" id="AEP09041.1"/>
    </source>
</evidence>
<evidence type="ECO:0000313" key="3">
    <source>
        <dbReference type="Proteomes" id="UP000009286"/>
    </source>
</evidence>
<keyword evidence="3" id="KW-1185">Reference proteome</keyword>
<reference evidence="2 3" key="1">
    <citation type="journal article" date="2011" name="BMC Genomics">
        <title>Genomic insights into an obligate epibiotic bacterial predator: Micavibrio aeruginosavorus ARL-13.</title>
        <authorList>
            <person name="Wang Z."/>
            <person name="Kadouri D."/>
            <person name="Wu M."/>
        </authorList>
    </citation>
    <scope>NUCLEOTIDE SEQUENCE [LARGE SCALE GENOMIC DNA]</scope>
    <source>
        <strain evidence="2 3">ARL-13</strain>
    </source>
</reference>
<evidence type="ECO:0000256" key="1">
    <source>
        <dbReference type="SAM" id="MobiDB-lite"/>
    </source>
</evidence>
<dbReference type="Proteomes" id="UP000009286">
    <property type="component" value="Chromosome"/>
</dbReference>
<dbReference type="KEGG" id="mai:MICA_707"/>
<organism evidence="2 3">
    <name type="scientific">Micavibrio aeruginosavorus (strain ARL-13)</name>
    <dbReference type="NCBI Taxonomy" id="856793"/>
    <lineage>
        <taxon>Bacteria</taxon>
        <taxon>Pseudomonadati</taxon>
        <taxon>Bdellovibrionota</taxon>
        <taxon>Bdellovibrionia</taxon>
        <taxon>Bdellovibrionales</taxon>
        <taxon>Pseudobdellovibrionaceae</taxon>
        <taxon>Micavibrio</taxon>
    </lineage>
</organism>
<dbReference type="EMBL" id="CP002382">
    <property type="protein sequence ID" value="AEP09041.1"/>
    <property type="molecule type" value="Genomic_DNA"/>
</dbReference>